<sequence length="633" mass="72393">MVSFLRTFSLLKKSYKSEPALDAKCDNLAQPIDLTWIFGLPSEIVCLILKELPLADLVTLSRFNLPIQDAILQELARGPLYIDNLRSSHLARVGRLRLKQSQFVELANKHPYLKFGKIVTTTRICINLYTECKKAIETAEEIELVEYDCTPFFNVDLQTMSCNLTLVCETFQSIDSEFLPKTSLKLIQRLPAPFNFQALFSEEVVSAPILPEHLKSLEVPKLTIDASDISILPQTLETLQICINCEEDLVDISHLKVISHLSITVNNLESLKELILPSQTKELQLDCPTIKDFDSLDSYEHLRKLTIYSPKDISSKLFTETSFPRNLKVLILKKSVVSLSENEEESNEQISGREFAVPPKLRELRVEVDGNIGFLNLPPSTRTLDLKGMRVDKCNLSQIHNLALREQSRSQLCALQESDTLESLSLYSSDLNFAEPILLNSNLKEFCLHFCEMSYTRRQLDAMFSQVANLEVFKLTSNSREKSLFYPLFNYRWPRKLKVLALEINPPTYSSWVELKFCTLGKQFHLPPSLQELQIICPLVRLSKEFQLPASVRCLTLEGIPDTFKFRNLQLPPKLEYLSLMRSWFNITDTIFPSTLVEFYPPSLGGDIGEKRLHSTNLESLDWINQVNIPFIS</sequence>
<evidence type="ECO:0000313" key="2">
    <source>
        <dbReference type="Proteomes" id="UP000002258"/>
    </source>
</evidence>
<dbReference type="InParanoid" id="A3GHG0"/>
<protein>
    <recommendedName>
        <fullName evidence="3">F-box domain-containing protein</fullName>
    </recommendedName>
</protein>
<dbReference type="SUPFAM" id="SSF52058">
    <property type="entry name" value="L domain-like"/>
    <property type="match status" value="1"/>
</dbReference>
<evidence type="ECO:0000313" key="1">
    <source>
        <dbReference type="EMBL" id="EAZ62808.2"/>
    </source>
</evidence>
<dbReference type="AlphaFoldDB" id="A3GHG0"/>
<evidence type="ECO:0008006" key="3">
    <source>
        <dbReference type="Google" id="ProtNLM"/>
    </source>
</evidence>
<name>A3GHG0_PICST</name>
<keyword evidence="2" id="KW-1185">Reference proteome</keyword>
<dbReference type="KEGG" id="pic:PICST_28970"/>
<gene>
    <name evidence="1" type="ORF">PICST_28970</name>
</gene>
<reference evidence="1 2" key="1">
    <citation type="journal article" date="2007" name="Nat. Biotechnol.">
        <title>Genome sequence of the lignocellulose-bioconverting and xylose-fermenting yeast Pichia stipitis.</title>
        <authorList>
            <person name="Jeffries T.W."/>
            <person name="Grigoriev I.V."/>
            <person name="Grimwood J."/>
            <person name="Laplaza J.M."/>
            <person name="Aerts A."/>
            <person name="Salamov A."/>
            <person name="Schmutz J."/>
            <person name="Lindquist E."/>
            <person name="Dehal P."/>
            <person name="Shapiro H."/>
            <person name="Jin Y.S."/>
            <person name="Passoth V."/>
            <person name="Richardson P.M."/>
        </authorList>
    </citation>
    <scope>NUCLEOTIDE SEQUENCE [LARGE SCALE GENOMIC DNA]</scope>
    <source>
        <strain evidence="2">ATCC 58785 / CBS 6054 / NBRC 10063 / NRRL Y-11545</strain>
    </source>
</reference>
<dbReference type="RefSeq" id="XP_001386831.2">
    <property type="nucleotide sequence ID" value="XM_001386794.1"/>
</dbReference>
<dbReference type="GeneID" id="4851709"/>
<proteinExistence type="predicted"/>
<accession>A3GHG0</accession>
<dbReference type="HOGENOM" id="CLU_432180_0_0_1"/>
<comment type="caution">
    <text evidence="1">The sequence shown here is derived from an EMBL/GenBank/DDBJ whole genome shotgun (WGS) entry which is preliminary data.</text>
</comment>
<dbReference type="InterPro" id="IPR032675">
    <property type="entry name" value="LRR_dom_sf"/>
</dbReference>
<organism evidence="1 2">
    <name type="scientific">Scheffersomyces stipitis (strain ATCC 58785 / CBS 6054 / NBRC 10063 / NRRL Y-11545)</name>
    <name type="common">Yeast</name>
    <name type="synonym">Pichia stipitis</name>
    <dbReference type="NCBI Taxonomy" id="322104"/>
    <lineage>
        <taxon>Eukaryota</taxon>
        <taxon>Fungi</taxon>
        <taxon>Dikarya</taxon>
        <taxon>Ascomycota</taxon>
        <taxon>Saccharomycotina</taxon>
        <taxon>Pichiomycetes</taxon>
        <taxon>Debaryomycetaceae</taxon>
        <taxon>Scheffersomyces</taxon>
    </lineage>
</organism>
<dbReference type="EMBL" id="AAVQ01000002">
    <property type="protein sequence ID" value="EAZ62808.2"/>
    <property type="molecule type" value="Genomic_DNA"/>
</dbReference>
<dbReference type="Proteomes" id="UP000002258">
    <property type="component" value="Chromosome 1"/>
</dbReference>
<dbReference type="Gene3D" id="3.80.10.10">
    <property type="entry name" value="Ribonuclease Inhibitor"/>
    <property type="match status" value="1"/>
</dbReference>